<proteinExistence type="predicted"/>
<accession>A0A392W0R2</accession>
<comment type="caution">
    <text evidence="1">The sequence shown here is derived from an EMBL/GenBank/DDBJ whole genome shotgun (WGS) entry which is preliminary data.</text>
</comment>
<feature type="non-terminal residue" evidence="1">
    <location>
        <position position="40"/>
    </location>
</feature>
<evidence type="ECO:0000313" key="2">
    <source>
        <dbReference type="Proteomes" id="UP000265520"/>
    </source>
</evidence>
<evidence type="ECO:0000313" key="1">
    <source>
        <dbReference type="EMBL" id="MCI93282.1"/>
    </source>
</evidence>
<dbReference type="AlphaFoldDB" id="A0A392W0R2"/>
<protein>
    <submittedName>
        <fullName evidence="1">Phytoalexin-deficient 4-2 protein</fullName>
    </submittedName>
</protein>
<keyword evidence="2" id="KW-1185">Reference proteome</keyword>
<dbReference type="EMBL" id="LXQA011324904">
    <property type="protein sequence ID" value="MCI93282.1"/>
    <property type="molecule type" value="Genomic_DNA"/>
</dbReference>
<sequence length="40" mass="4722">MAKYTNEGGSSNRPPLFEGLDCYYWKDKMELFLKSQDNNM</sequence>
<organism evidence="1 2">
    <name type="scientific">Trifolium medium</name>
    <dbReference type="NCBI Taxonomy" id="97028"/>
    <lineage>
        <taxon>Eukaryota</taxon>
        <taxon>Viridiplantae</taxon>
        <taxon>Streptophyta</taxon>
        <taxon>Embryophyta</taxon>
        <taxon>Tracheophyta</taxon>
        <taxon>Spermatophyta</taxon>
        <taxon>Magnoliopsida</taxon>
        <taxon>eudicotyledons</taxon>
        <taxon>Gunneridae</taxon>
        <taxon>Pentapetalae</taxon>
        <taxon>rosids</taxon>
        <taxon>fabids</taxon>
        <taxon>Fabales</taxon>
        <taxon>Fabaceae</taxon>
        <taxon>Papilionoideae</taxon>
        <taxon>50 kb inversion clade</taxon>
        <taxon>NPAAA clade</taxon>
        <taxon>Hologalegina</taxon>
        <taxon>IRL clade</taxon>
        <taxon>Trifolieae</taxon>
        <taxon>Trifolium</taxon>
    </lineage>
</organism>
<reference evidence="1 2" key="1">
    <citation type="journal article" date="2018" name="Front. Plant Sci.">
        <title>Red Clover (Trifolium pratense) and Zigzag Clover (T. medium) - A Picture of Genomic Similarities and Differences.</title>
        <authorList>
            <person name="Dluhosova J."/>
            <person name="Istvanek J."/>
            <person name="Nedelnik J."/>
            <person name="Repkova J."/>
        </authorList>
    </citation>
    <scope>NUCLEOTIDE SEQUENCE [LARGE SCALE GENOMIC DNA]</scope>
    <source>
        <strain evidence="2">cv. 10/8</strain>
        <tissue evidence="1">Leaf</tissue>
    </source>
</reference>
<dbReference type="Proteomes" id="UP000265520">
    <property type="component" value="Unassembled WGS sequence"/>
</dbReference>
<name>A0A392W0R2_9FABA</name>